<dbReference type="GO" id="GO:0016811">
    <property type="term" value="F:hydrolase activity, acting on carbon-nitrogen (but not peptide) bonds, in linear amides"/>
    <property type="evidence" value="ECO:0007669"/>
    <property type="project" value="InterPro"/>
</dbReference>
<comment type="caution">
    <text evidence="1">The sequence shown here is derived from an EMBL/GenBank/DDBJ whole genome shotgun (WGS) entry which is preliminary data.</text>
</comment>
<protein>
    <submittedName>
        <fullName evidence="1">Gamma-glutamyl-gamma-aminobutyrate hydrolase family protein</fullName>
    </submittedName>
</protein>
<reference evidence="1 2" key="1">
    <citation type="submission" date="2020-10" db="EMBL/GenBank/DDBJ databases">
        <title>Ca. Dormibacterota MAGs.</title>
        <authorList>
            <person name="Montgomery K."/>
        </authorList>
    </citation>
    <scope>NUCLEOTIDE SEQUENCE [LARGE SCALE GENOMIC DNA]</scope>
    <source>
        <strain evidence="1">SC8811_S16_3</strain>
    </source>
</reference>
<evidence type="ECO:0000313" key="1">
    <source>
        <dbReference type="EMBL" id="MBJ7603841.1"/>
    </source>
</evidence>
<evidence type="ECO:0000313" key="2">
    <source>
        <dbReference type="Proteomes" id="UP000620075"/>
    </source>
</evidence>
<name>A0A934KHV2_9BACT</name>
<dbReference type="CDD" id="cd01745">
    <property type="entry name" value="GATase1_2"/>
    <property type="match status" value="1"/>
</dbReference>
<dbReference type="SUPFAM" id="SSF52317">
    <property type="entry name" value="Class I glutamine amidotransferase-like"/>
    <property type="match status" value="1"/>
</dbReference>
<dbReference type="Gene3D" id="3.40.50.880">
    <property type="match status" value="1"/>
</dbReference>
<dbReference type="Proteomes" id="UP000620075">
    <property type="component" value="Unassembled WGS sequence"/>
</dbReference>
<dbReference type="GO" id="GO:0005829">
    <property type="term" value="C:cytosol"/>
    <property type="evidence" value="ECO:0007669"/>
    <property type="project" value="TreeGrafter"/>
</dbReference>
<dbReference type="InterPro" id="IPR029062">
    <property type="entry name" value="Class_I_gatase-like"/>
</dbReference>
<organism evidence="1 2">
    <name type="scientific">Candidatus Dormiibacter inghamiae</name>
    <dbReference type="NCBI Taxonomy" id="3127013"/>
    <lineage>
        <taxon>Bacteria</taxon>
        <taxon>Bacillati</taxon>
        <taxon>Candidatus Dormiibacterota</taxon>
        <taxon>Candidatus Dormibacteria</taxon>
        <taxon>Candidatus Dormibacterales</taxon>
        <taxon>Candidatus Dormibacteraceae</taxon>
        <taxon>Candidatus Dormiibacter</taxon>
    </lineage>
</organism>
<sequence>MAHKRPLIGLTVGAVLQHTGMPYFGLNKQYITALVEAGATPVLLPAGSSSEPDDLLENLDGMVFPGGLDVHPSLYGEEPSSLLGRVDDDLDALDIPLVRAAVRRKLPVLGLCRGHQVVNVALGGSLYQDIRADGASPENHWAPLEEGRDHLAHSIEIVPGTLLSQLTGAERVDVNSFHHQAVKEIAPGLKVNAYSSGDQVIEGLESADGMVLTVQAHPEALVYSQSWANGLFQAFVIAAGSGSAIRPTATAALAY</sequence>
<dbReference type="RefSeq" id="WP_338180507.1">
    <property type="nucleotide sequence ID" value="NZ_JAEKNQ010000044.1"/>
</dbReference>
<dbReference type="InterPro" id="IPR011697">
    <property type="entry name" value="Peptidase_C26"/>
</dbReference>
<proteinExistence type="predicted"/>
<accession>A0A934KHV2</accession>
<keyword evidence="1" id="KW-0378">Hydrolase</keyword>
<gene>
    <name evidence="1" type="ORF">JF888_11705</name>
</gene>
<dbReference type="PANTHER" id="PTHR43235:SF1">
    <property type="entry name" value="GLUTAMINE AMIDOTRANSFERASE PB2B2.05-RELATED"/>
    <property type="match status" value="1"/>
</dbReference>
<dbReference type="AlphaFoldDB" id="A0A934KHV2"/>
<dbReference type="PANTHER" id="PTHR43235">
    <property type="entry name" value="GLUTAMINE AMIDOTRANSFERASE PB2B2.05-RELATED"/>
    <property type="match status" value="1"/>
</dbReference>
<dbReference type="InterPro" id="IPR044668">
    <property type="entry name" value="PuuD-like"/>
</dbReference>
<dbReference type="Pfam" id="PF07722">
    <property type="entry name" value="Peptidase_C26"/>
    <property type="match status" value="1"/>
</dbReference>
<dbReference type="PROSITE" id="PS51273">
    <property type="entry name" value="GATASE_TYPE_1"/>
    <property type="match status" value="1"/>
</dbReference>
<dbReference type="EMBL" id="JAEKNQ010000044">
    <property type="protein sequence ID" value="MBJ7603841.1"/>
    <property type="molecule type" value="Genomic_DNA"/>
</dbReference>